<reference evidence="1" key="1">
    <citation type="submission" date="2022-11" db="EMBL/GenBank/DDBJ databases">
        <authorList>
            <person name="Petersen C."/>
        </authorList>
    </citation>
    <scope>NUCLEOTIDE SEQUENCE</scope>
    <source>
        <strain evidence="1">IBT 34128</strain>
    </source>
</reference>
<dbReference type="RefSeq" id="XP_056506937.1">
    <property type="nucleotide sequence ID" value="XM_056660439.1"/>
</dbReference>
<proteinExistence type="predicted"/>
<dbReference type="EMBL" id="JAPMSZ010000012">
    <property type="protein sequence ID" value="KAJ5081650.1"/>
    <property type="molecule type" value="Genomic_DNA"/>
</dbReference>
<reference evidence="1" key="2">
    <citation type="journal article" date="2023" name="IMA Fungus">
        <title>Comparative genomic study of the Penicillium genus elucidates a diverse pangenome and 15 lateral gene transfer events.</title>
        <authorList>
            <person name="Petersen C."/>
            <person name="Sorensen T."/>
            <person name="Nielsen M.R."/>
            <person name="Sondergaard T.E."/>
            <person name="Sorensen J.L."/>
            <person name="Fitzpatrick D.A."/>
            <person name="Frisvad J.C."/>
            <person name="Nielsen K.L."/>
        </authorList>
    </citation>
    <scope>NUCLEOTIDE SEQUENCE</scope>
    <source>
        <strain evidence="1">IBT 34128</strain>
    </source>
</reference>
<organism evidence="1 2">
    <name type="scientific">Penicillium alfredii</name>
    <dbReference type="NCBI Taxonomy" id="1506179"/>
    <lineage>
        <taxon>Eukaryota</taxon>
        <taxon>Fungi</taxon>
        <taxon>Dikarya</taxon>
        <taxon>Ascomycota</taxon>
        <taxon>Pezizomycotina</taxon>
        <taxon>Eurotiomycetes</taxon>
        <taxon>Eurotiomycetidae</taxon>
        <taxon>Eurotiales</taxon>
        <taxon>Aspergillaceae</taxon>
        <taxon>Penicillium</taxon>
    </lineage>
</organism>
<dbReference type="GeneID" id="81399608"/>
<evidence type="ECO:0000313" key="2">
    <source>
        <dbReference type="Proteomes" id="UP001141434"/>
    </source>
</evidence>
<dbReference type="Proteomes" id="UP001141434">
    <property type="component" value="Unassembled WGS sequence"/>
</dbReference>
<dbReference type="AlphaFoldDB" id="A0A9W9EH60"/>
<sequence length="328" mass="36879">MQYATAPLTQIIHTALGVNFGLTYITAAYMTKSNDSVPVVKIEGSQQYQTHMKRLVDDSQKRVMHLGEVYIEDGPDLTPAPKEYLGYDEPEQAMFSDYLRQVTDHATRSLGYSIEITAAGVPSGLDGIATRHLYHALINTDASALQYGWQRLQFLDTARLAYHLDTCQSLGLASSCNINHKSHTIFYVDYNAHYLDLWMADVTEMTLNEFVHHRAPHHKKVGDSGFGLADETMIQAIRKFVSEQLAPEEAQVRAVIVSGDTSSLDSIRDAVKDALPARLKSLLRDHIDPMFLGAFGAAHRARKYVHEPELLDDSHDHDHFRHLPHDEL</sequence>
<evidence type="ECO:0000313" key="1">
    <source>
        <dbReference type="EMBL" id="KAJ5081650.1"/>
    </source>
</evidence>
<keyword evidence="2" id="KW-1185">Reference proteome</keyword>
<dbReference type="OrthoDB" id="4493161at2759"/>
<protein>
    <submittedName>
        <fullName evidence="1">Uncharacterized protein</fullName>
    </submittedName>
</protein>
<accession>A0A9W9EH60</accession>
<gene>
    <name evidence="1" type="ORF">NUU61_009914</name>
</gene>
<comment type="caution">
    <text evidence="1">The sequence shown here is derived from an EMBL/GenBank/DDBJ whole genome shotgun (WGS) entry which is preliminary data.</text>
</comment>
<name>A0A9W9EH60_9EURO</name>